<dbReference type="Proteomes" id="UP001597389">
    <property type="component" value="Unassembled WGS sequence"/>
</dbReference>
<keyword evidence="9" id="KW-1185">Reference proteome</keyword>
<feature type="compositionally biased region" description="Low complexity" evidence="5">
    <location>
        <begin position="195"/>
        <end position="206"/>
    </location>
</feature>
<feature type="region of interest" description="Disordered" evidence="5">
    <location>
        <begin position="184"/>
        <end position="210"/>
    </location>
</feature>
<reference evidence="9" key="1">
    <citation type="journal article" date="2019" name="Int. J. Syst. Evol. Microbiol.">
        <title>The Global Catalogue of Microorganisms (GCM) 10K type strain sequencing project: providing services to taxonomists for standard genome sequencing and annotation.</title>
        <authorList>
            <consortium name="The Broad Institute Genomics Platform"/>
            <consortium name="The Broad Institute Genome Sequencing Center for Infectious Disease"/>
            <person name="Wu L."/>
            <person name="Ma J."/>
        </authorList>
    </citation>
    <scope>NUCLEOTIDE SEQUENCE [LARGE SCALE GENOMIC DNA]</scope>
    <source>
        <strain evidence="9">CCUG 57942</strain>
    </source>
</reference>
<dbReference type="SMART" id="SM00112">
    <property type="entry name" value="CA"/>
    <property type="match status" value="8"/>
</dbReference>
<evidence type="ECO:0000313" key="9">
    <source>
        <dbReference type="Proteomes" id="UP001597389"/>
    </source>
</evidence>
<dbReference type="RefSeq" id="WP_377178860.1">
    <property type="nucleotide sequence ID" value="NZ_JBHUJB010000089.1"/>
</dbReference>
<evidence type="ECO:0000256" key="1">
    <source>
        <dbReference type="ARBA" id="ARBA00004370"/>
    </source>
</evidence>
<feature type="domain" description="Cadherin" evidence="7">
    <location>
        <begin position="979"/>
        <end position="1086"/>
    </location>
</feature>
<dbReference type="Gene3D" id="2.60.40.10">
    <property type="entry name" value="Immunoglobulins"/>
    <property type="match status" value="1"/>
</dbReference>
<evidence type="ECO:0000313" key="8">
    <source>
        <dbReference type="EMBL" id="MFD2160637.1"/>
    </source>
</evidence>
<keyword evidence="3" id="KW-0106">Calcium</keyword>
<dbReference type="InterPro" id="IPR032179">
    <property type="entry name" value="Cry22Aa_Ig-like"/>
</dbReference>
<dbReference type="CDD" id="cd11304">
    <property type="entry name" value="Cadherin_repeat"/>
    <property type="match status" value="6"/>
</dbReference>
<feature type="domain" description="Cadherin" evidence="7">
    <location>
        <begin position="1282"/>
        <end position="1395"/>
    </location>
</feature>
<dbReference type="InterPro" id="IPR013783">
    <property type="entry name" value="Ig-like_fold"/>
</dbReference>
<keyword evidence="6" id="KW-0732">Signal</keyword>
<dbReference type="InterPro" id="IPR039808">
    <property type="entry name" value="Cadherin"/>
</dbReference>
<comment type="caution">
    <text evidence="8">The sequence shown here is derived from an EMBL/GenBank/DDBJ whole genome shotgun (WGS) entry which is preliminary data.</text>
</comment>
<feature type="domain" description="Cadherin" evidence="7">
    <location>
        <begin position="874"/>
        <end position="979"/>
    </location>
</feature>
<gene>
    <name evidence="8" type="ORF">ACFSW8_17165</name>
</gene>
<evidence type="ECO:0000256" key="4">
    <source>
        <dbReference type="ARBA" id="ARBA00023136"/>
    </source>
</evidence>
<evidence type="ECO:0000256" key="6">
    <source>
        <dbReference type="SAM" id="SignalP"/>
    </source>
</evidence>
<feature type="chain" id="PRO_5047502451" evidence="6">
    <location>
        <begin position="28"/>
        <end position="1545"/>
    </location>
</feature>
<dbReference type="PANTHER" id="PTHR24027">
    <property type="entry name" value="CADHERIN-23"/>
    <property type="match status" value="1"/>
</dbReference>
<evidence type="ECO:0000259" key="7">
    <source>
        <dbReference type="PROSITE" id="PS50268"/>
    </source>
</evidence>
<dbReference type="PROSITE" id="PS50268">
    <property type="entry name" value="CADHERIN_2"/>
    <property type="match status" value="8"/>
</dbReference>
<dbReference type="Gene3D" id="2.60.40.60">
    <property type="entry name" value="Cadherins"/>
    <property type="match status" value="8"/>
</dbReference>
<feature type="domain" description="Cadherin" evidence="7">
    <location>
        <begin position="662"/>
        <end position="771"/>
    </location>
</feature>
<sequence length="1545" mass="163372">MFRIHPFQIKNLYTVALSLVLSLQCFALDPADGNIPTPAQLKLTETGSSSRTSSNVYTYNIPITNYPSSIEIEVQGGDGGYAQSGTNNNPTNQASKGGGGINGKATFNIHPTNPGALRPGGQIRLIPGSKGFNRQSGLYAHAVSGGGGGSGLLYHGPLNSDDWRPLIIAGGGGGAYASTVTGKRASNRNGGGGVATENGGRAPNTGYNGGTGGNGGTAGYLHGGGGGGWISAGQQSGGGAGYPSGGDGGVLNVNTSRGAAGGFGCGGGGDGGKLTNINGATLSGGGGGGYSGGGGGKLFYGGGGGGSFVATGQTLNGIVLPSATANANRWTARVAGQLQNGFVSIQTFGDLLSEALPTITAQDITIDFATTAPYINTGVSAQDIYGRSINYSLVSSNVNVNASGTYTMTYKATDQYGQEATESRTVTVRAGSLIPTFDLADSLDITQAGQQTPQIISAFSANSLGDGDNSESLVSFDIKNVTNSSLLATTPTIANNGRLTLTPSANATGVTTLTIVATDNGPDPTVRESVEQTIDLRFNLAPSAGQFLLSSNPDVFSSSVNFSEDASSLVVGTIKSIDPDNPQNLTYTLSGPDKDLFSLGSNNGVLTFLNQPNYETPNDSGGNRTYDLIILSKDPSASAGFENQTISAVTVDLIDVNEPPSQPTLSNTSVNENTTVVGILNATDPDLNDNSVNFEVADHPSTDGQFFKITTFNNQHQLEFKTAPDFEDAQDFGNNNTYTVSVIASSNGQSTSKLFIITVNNVEEPLSSPVLTLTNDPVYENQTVIGTVSSTDSDDTPISYAIAQTPVTDWERVDIDPTTGVLSFKTAPDYENPDDVNSNHVYDINITVTSGPESLTRGFSIPIANVDEAPTKPTLQNNRTSIPENTQVVDVLESTDPEDDAITFEISQTEGLDSYLFSVNPATNELYFTNAPDFENLVFNDEVEVFTVCVIARSGDKTSKEFFEITVSNVDEAPFAPDFANPSDSNVVENTTTVGTIVALDPDEGDSVTYAISLPDATDSKLFDIDENSGLLSFKQAPNFEAPLDEGSDNTYDVAITATDAGGKTTMAILYVTVTNVSEPQILPSITNQTIPEDETEVGSVQSNAGATFKLSTDSGADTSLFTIDETTGLLSFLSAPDFENPSDQNQNNVYEVDVIASFEGIDQTASFSITVTDDRERPTPPKLENYLVPENRHSLGYLISTDADSPEVTFSISPDEGADSDLFTIYNHTSPGTLNFKVQYNPNYEFPIDHNQDNVYEVVVIATADGDSTKATLYITVLNVEEGPNAINLSNNSIEENQTYIGILNATDDDGTALTYHLVEPSNTNDNTLFYLDPNTGDLSFITPPDYESPQDYNADNRFAIEYRVIPEDNIGISTGTVFISVTDINPYSNRNNFRAEFKLAADGSEDWLDRSGNGIPNIGYMMLGLGAPSNPALAKVTNDTPGLPYAKKIDGYDKIVSFTYSIHSAPFFDSGPEVSENLQDWYRPFNPALHGDTVLTPLSVETSAINEHFNKVTLYYLTSEDPNAPPETVVYPQLYLRMKLAED</sequence>
<evidence type="ECO:0000256" key="3">
    <source>
        <dbReference type="ARBA" id="ARBA00022837"/>
    </source>
</evidence>
<feature type="domain" description="Cadherin" evidence="7">
    <location>
        <begin position="552"/>
        <end position="665"/>
    </location>
</feature>
<dbReference type="InterPro" id="IPR015919">
    <property type="entry name" value="Cadherin-like_sf"/>
</dbReference>
<feature type="domain" description="Cadherin" evidence="7">
    <location>
        <begin position="1094"/>
        <end position="1184"/>
    </location>
</feature>
<dbReference type="InterPro" id="IPR002126">
    <property type="entry name" value="Cadherin-like_dom"/>
</dbReference>
<keyword evidence="4" id="KW-0472">Membrane</keyword>
<organism evidence="8 9">
    <name type="scientific">Rubritalea tangerina</name>
    <dbReference type="NCBI Taxonomy" id="430798"/>
    <lineage>
        <taxon>Bacteria</taxon>
        <taxon>Pseudomonadati</taxon>
        <taxon>Verrucomicrobiota</taxon>
        <taxon>Verrucomicrobiia</taxon>
        <taxon>Verrucomicrobiales</taxon>
        <taxon>Rubritaleaceae</taxon>
        <taxon>Rubritalea</taxon>
    </lineage>
</organism>
<keyword evidence="2" id="KW-0677">Repeat</keyword>
<dbReference type="Pfam" id="PF16403">
    <property type="entry name" value="Bact_surface_Ig-like"/>
    <property type="match status" value="1"/>
</dbReference>
<dbReference type="SUPFAM" id="SSF49313">
    <property type="entry name" value="Cadherin-like"/>
    <property type="match status" value="6"/>
</dbReference>
<feature type="signal peptide" evidence="6">
    <location>
        <begin position="1"/>
        <end position="27"/>
    </location>
</feature>
<evidence type="ECO:0000256" key="2">
    <source>
        <dbReference type="ARBA" id="ARBA00022737"/>
    </source>
</evidence>
<protein>
    <submittedName>
        <fullName evidence="8">Immunoglobulin-like domain-containing protein</fullName>
    </submittedName>
</protein>
<dbReference type="EMBL" id="JBHUJB010000089">
    <property type="protein sequence ID" value="MFD2160637.1"/>
    <property type="molecule type" value="Genomic_DNA"/>
</dbReference>
<accession>A0ABW4ZFK8</accession>
<feature type="domain" description="Cadherin" evidence="7">
    <location>
        <begin position="1181"/>
        <end position="1287"/>
    </location>
</feature>
<name>A0ABW4ZFK8_9BACT</name>
<proteinExistence type="predicted"/>
<comment type="subcellular location">
    <subcellularLocation>
        <location evidence="1">Membrane</location>
    </subcellularLocation>
</comment>
<dbReference type="PANTHER" id="PTHR24027:SF442">
    <property type="entry name" value="PROTOCADHERIN-15 ISOFORM X1"/>
    <property type="match status" value="1"/>
</dbReference>
<evidence type="ECO:0000256" key="5">
    <source>
        <dbReference type="SAM" id="MobiDB-lite"/>
    </source>
</evidence>
<feature type="domain" description="Cadherin" evidence="7">
    <location>
        <begin position="783"/>
        <end position="875"/>
    </location>
</feature>